<evidence type="ECO:0000256" key="2">
    <source>
        <dbReference type="ARBA" id="ARBA00011900"/>
    </source>
</evidence>
<dbReference type="KEGG" id="ppec:H9W90_02435"/>
<organism evidence="9 10">
    <name type="scientific">Polaribacter pectinis</name>
    <dbReference type="NCBI Taxonomy" id="2738844"/>
    <lineage>
        <taxon>Bacteria</taxon>
        <taxon>Pseudomonadati</taxon>
        <taxon>Bacteroidota</taxon>
        <taxon>Flavobacteriia</taxon>
        <taxon>Flavobacteriales</taxon>
        <taxon>Flavobacteriaceae</taxon>
    </lineage>
</organism>
<keyword evidence="10" id="KW-1185">Reference proteome</keyword>
<dbReference type="InterPro" id="IPR050953">
    <property type="entry name" value="N4_N6_ade-DNA_methylase"/>
</dbReference>
<evidence type="ECO:0000256" key="6">
    <source>
        <dbReference type="ARBA" id="ARBA00047942"/>
    </source>
</evidence>
<dbReference type="InterPro" id="IPR054520">
    <property type="entry name" value="M_Eco57I_C"/>
</dbReference>
<dbReference type="InterPro" id="IPR029063">
    <property type="entry name" value="SAM-dependent_MTases_sf"/>
</dbReference>
<proteinExistence type="inferred from homology"/>
<dbReference type="PANTHER" id="PTHR33841:SF5">
    <property type="entry name" value="DNA METHYLASE (MODIFICATION METHYLASE) (METHYLTRANSFERASE)-RELATED"/>
    <property type="match status" value="1"/>
</dbReference>
<dbReference type="Pfam" id="PF22837">
    <property type="entry name" value="M_Eco57I_C"/>
    <property type="match status" value="1"/>
</dbReference>
<comment type="catalytic activity">
    <reaction evidence="6">
        <text>a 2'-deoxyadenosine in DNA + S-adenosyl-L-methionine = an N(6)-methyl-2'-deoxyadenosine in DNA + S-adenosyl-L-homocysteine + H(+)</text>
        <dbReference type="Rhea" id="RHEA:15197"/>
        <dbReference type="Rhea" id="RHEA-COMP:12418"/>
        <dbReference type="Rhea" id="RHEA-COMP:12419"/>
        <dbReference type="ChEBI" id="CHEBI:15378"/>
        <dbReference type="ChEBI" id="CHEBI:57856"/>
        <dbReference type="ChEBI" id="CHEBI:59789"/>
        <dbReference type="ChEBI" id="CHEBI:90615"/>
        <dbReference type="ChEBI" id="CHEBI:90616"/>
        <dbReference type="EC" id="2.1.1.72"/>
    </reaction>
</comment>
<evidence type="ECO:0000256" key="4">
    <source>
        <dbReference type="ARBA" id="ARBA00022679"/>
    </source>
</evidence>
<dbReference type="AlphaFoldDB" id="A0A7G9LBJ2"/>
<feature type="domain" description="Type II methyltransferase M.TaqI-like" evidence="7">
    <location>
        <begin position="88"/>
        <end position="188"/>
    </location>
</feature>
<dbReference type="GO" id="GO:0006304">
    <property type="term" value="P:DNA modification"/>
    <property type="evidence" value="ECO:0007669"/>
    <property type="project" value="InterPro"/>
</dbReference>
<dbReference type="InterPro" id="IPR002052">
    <property type="entry name" value="DNA_methylase_N6_adenine_CS"/>
</dbReference>
<feature type="domain" description="Type II methyltransferase M.Eco57I C-terminal" evidence="8">
    <location>
        <begin position="257"/>
        <end position="480"/>
    </location>
</feature>
<evidence type="ECO:0000259" key="7">
    <source>
        <dbReference type="Pfam" id="PF07669"/>
    </source>
</evidence>
<dbReference type="PANTHER" id="PTHR33841">
    <property type="entry name" value="DNA METHYLTRANSFERASE YEEA-RELATED"/>
    <property type="match status" value="1"/>
</dbReference>
<dbReference type="SUPFAM" id="SSF53335">
    <property type="entry name" value="S-adenosyl-L-methionine-dependent methyltransferases"/>
    <property type="match status" value="1"/>
</dbReference>
<sequence length="512" mass="60103">MENNKDFKKNNGIYYTPDKLADYLINDLNIENNNSILDPSYGEGALLLAVERLAQAKKISNLNLFGCDLHPINGLLLHLPEVNLIEVNFFDYNVNNKFDFIISNPPYIRRQNQDKKEIDVVLTRFKEMNLLGKNADMWAYFIIKSMLHLNKGGSFCAIIPWAFIQADYAQKLRILLYDKFETIKVIALNKPYFESIDERVVLFWGYNFGEKNTEILFSYLKDLKSKPNFKKIDNQVWSSNKIVLTKKNEVKKNQEILIKKFGFQKIEDFVEIRIGVVTGANEYFIRTYEELISYGFTKKDLMPILTKAKEIPDYINNKLGKLKFLVKINEDYKNQFSNFIEEGIGKEFNKRVHCKNRNIWYSINTAKVPDAFFPYRVGKIPYLFFNNHQIQSTNSIHRIYYKRKLNKTEEKWIQVSMLSIYGQISIEMNAKTYGKGMLKMEPGPLKNALVKISNDKSIVKTFNQIRKLLIDQRKDEVVLLATSFLNEKLIIPKEIHIKSIKLYEDIRKSREK</sequence>
<reference evidence="9 10" key="1">
    <citation type="submission" date="2020-08" db="EMBL/GenBank/DDBJ databases">
        <title>Polaribacter sp. L12M9 isolated from gut of the Korean scallop.</title>
        <authorList>
            <person name="Jeong Y.S."/>
        </authorList>
    </citation>
    <scope>NUCLEOTIDE SEQUENCE [LARGE SCALE GENOMIC DNA]</scope>
    <source>
        <strain evidence="9 10">L12M9</strain>
    </source>
</reference>
<keyword evidence="5" id="KW-0949">S-adenosyl-L-methionine</keyword>
<dbReference type="GO" id="GO:0032259">
    <property type="term" value="P:methylation"/>
    <property type="evidence" value="ECO:0007669"/>
    <property type="project" value="UniProtKB-KW"/>
</dbReference>
<evidence type="ECO:0000256" key="1">
    <source>
        <dbReference type="ARBA" id="ARBA00006594"/>
    </source>
</evidence>
<protein>
    <recommendedName>
        <fullName evidence="2">site-specific DNA-methyltransferase (adenine-specific)</fullName>
        <ecNumber evidence="2">2.1.1.72</ecNumber>
    </recommendedName>
</protein>
<evidence type="ECO:0000256" key="5">
    <source>
        <dbReference type="ARBA" id="ARBA00022691"/>
    </source>
</evidence>
<dbReference type="PROSITE" id="PS00092">
    <property type="entry name" value="N6_MTASE"/>
    <property type="match status" value="1"/>
</dbReference>
<gene>
    <name evidence="9" type="ORF">H9W90_02435</name>
</gene>
<dbReference type="EC" id="2.1.1.72" evidence="2"/>
<keyword evidence="3 9" id="KW-0489">Methyltransferase</keyword>
<keyword evidence="4" id="KW-0808">Transferase</keyword>
<evidence type="ECO:0000259" key="8">
    <source>
        <dbReference type="Pfam" id="PF22837"/>
    </source>
</evidence>
<dbReference type="Proteomes" id="UP000515808">
    <property type="component" value="Chromosome"/>
</dbReference>
<dbReference type="EMBL" id="CP060695">
    <property type="protein sequence ID" value="QNM85991.1"/>
    <property type="molecule type" value="Genomic_DNA"/>
</dbReference>
<dbReference type="GO" id="GO:0003676">
    <property type="term" value="F:nucleic acid binding"/>
    <property type="evidence" value="ECO:0007669"/>
    <property type="project" value="InterPro"/>
</dbReference>
<dbReference type="Gene3D" id="3.40.50.150">
    <property type="entry name" value="Vaccinia Virus protein VP39"/>
    <property type="match status" value="1"/>
</dbReference>
<dbReference type="RefSeq" id="WP_187482883.1">
    <property type="nucleotide sequence ID" value="NZ_CP060695.1"/>
</dbReference>
<accession>A0A7G9LBJ2</accession>
<dbReference type="Pfam" id="PF07669">
    <property type="entry name" value="Eco57I"/>
    <property type="match status" value="1"/>
</dbReference>
<name>A0A7G9LBJ2_9FLAO</name>
<dbReference type="GO" id="GO:0009007">
    <property type="term" value="F:site-specific DNA-methyltransferase (adenine-specific) activity"/>
    <property type="evidence" value="ECO:0007669"/>
    <property type="project" value="UniProtKB-EC"/>
</dbReference>
<dbReference type="PRINTS" id="PR00507">
    <property type="entry name" value="N12N6MTFRASE"/>
</dbReference>
<evidence type="ECO:0000256" key="3">
    <source>
        <dbReference type="ARBA" id="ARBA00022603"/>
    </source>
</evidence>
<comment type="similarity">
    <text evidence="1">Belongs to the N(4)/N(6)-methyltransferase family.</text>
</comment>
<evidence type="ECO:0000313" key="9">
    <source>
        <dbReference type="EMBL" id="QNM85991.1"/>
    </source>
</evidence>
<dbReference type="InterPro" id="IPR011639">
    <property type="entry name" value="MethylTrfase_TaqI-like_dom"/>
</dbReference>
<evidence type="ECO:0000313" key="10">
    <source>
        <dbReference type="Proteomes" id="UP000515808"/>
    </source>
</evidence>